<gene>
    <name evidence="2" type="ORF">QNM18_08295</name>
</gene>
<dbReference type="PROSITE" id="PS51257">
    <property type="entry name" value="PROKAR_LIPOPROTEIN"/>
    <property type="match status" value="1"/>
</dbReference>
<accession>A0ABT7EJ37</accession>
<evidence type="ECO:0000313" key="3">
    <source>
        <dbReference type="Proteomes" id="UP001231915"/>
    </source>
</evidence>
<proteinExistence type="predicted"/>
<dbReference type="Pfam" id="PF14302">
    <property type="entry name" value="DUF4377"/>
    <property type="match status" value="1"/>
</dbReference>
<keyword evidence="3" id="KW-1185">Reference proteome</keyword>
<name>A0ABT7EJ37_9GAMM</name>
<evidence type="ECO:0000259" key="1">
    <source>
        <dbReference type="Pfam" id="PF14302"/>
    </source>
</evidence>
<dbReference type="InterPro" id="IPR025485">
    <property type="entry name" value="DUF4377"/>
</dbReference>
<comment type="caution">
    <text evidence="2">The sequence shown here is derived from an EMBL/GenBank/DDBJ whole genome shotgun (WGS) entry which is preliminary data.</text>
</comment>
<dbReference type="Proteomes" id="UP001231915">
    <property type="component" value="Unassembled WGS sequence"/>
</dbReference>
<evidence type="ECO:0000313" key="2">
    <source>
        <dbReference type="EMBL" id="MDK2595040.1"/>
    </source>
</evidence>
<reference evidence="2 3" key="1">
    <citation type="submission" date="2023-05" db="EMBL/GenBank/DDBJ databases">
        <title>Pseudoalteromonas ardens sp. nov., Pseudoalteromonas obscura sp. nov., and Pseudoalteromonas umbrosa sp. nov., isolated from the coral Montipora capitata.</title>
        <authorList>
            <person name="Thomas E.M."/>
            <person name="Smith E.M."/>
            <person name="Papke E."/>
            <person name="Shlafstein M.D."/>
            <person name="Oline D.K."/>
            <person name="Videau P."/>
            <person name="Saw J.H."/>
            <person name="Strangman W.K."/>
            <person name="Ushijima B."/>
        </authorList>
    </citation>
    <scope>NUCLEOTIDE SEQUENCE [LARGE SCALE GENOMIC DNA]</scope>
    <source>
        <strain evidence="2 3">P94</strain>
    </source>
</reference>
<sequence>MQRILFCILSIGLVACGSSSENTNIDPSIKETTQNNIDIEYVETLKLSSYRSPCTSVVQQLCLRVEGNEEHEFELFYGDIENFNYQWGTRYELVVKTKDIKNPPTDGSSMQYQLSEISTQQEDPIDTEYKYSNVDLLDSTIVSNNGSFKFLGQVFECAKKVDCDKLVELNNTAGAVNLTFSYVGNGQIELINWN</sequence>
<dbReference type="EMBL" id="JASJUT010000003">
    <property type="protein sequence ID" value="MDK2595040.1"/>
    <property type="molecule type" value="Genomic_DNA"/>
</dbReference>
<dbReference type="RefSeq" id="WP_284136884.1">
    <property type="nucleotide sequence ID" value="NZ_JASJUT010000003.1"/>
</dbReference>
<protein>
    <submittedName>
        <fullName evidence="2">DUF4377 domain-containing protein</fullName>
    </submittedName>
</protein>
<organism evidence="2 3">
    <name type="scientific">Pseudoalteromonas obscura</name>
    <dbReference type="NCBI Taxonomy" id="3048491"/>
    <lineage>
        <taxon>Bacteria</taxon>
        <taxon>Pseudomonadati</taxon>
        <taxon>Pseudomonadota</taxon>
        <taxon>Gammaproteobacteria</taxon>
        <taxon>Alteromonadales</taxon>
        <taxon>Pseudoalteromonadaceae</taxon>
        <taxon>Pseudoalteromonas</taxon>
    </lineage>
</organism>
<feature type="domain" description="DUF4377" evidence="1">
    <location>
        <begin position="49"/>
        <end position="117"/>
    </location>
</feature>